<keyword evidence="2 5" id="KW-0812">Transmembrane</keyword>
<feature type="domain" description="O-antigen ligase-related" evidence="6">
    <location>
        <begin position="204"/>
        <end position="348"/>
    </location>
</feature>
<gene>
    <name evidence="8" type="ORF">RF679_05065</name>
</gene>
<feature type="transmembrane region" description="Helical" evidence="5">
    <location>
        <begin position="167"/>
        <end position="189"/>
    </location>
</feature>
<evidence type="ECO:0000256" key="4">
    <source>
        <dbReference type="ARBA" id="ARBA00023136"/>
    </source>
</evidence>
<feature type="domain" description="Virulence factor membrane-bound polymerase C-terminal" evidence="7">
    <location>
        <begin position="374"/>
        <end position="556"/>
    </location>
</feature>
<evidence type="ECO:0000259" key="7">
    <source>
        <dbReference type="Pfam" id="PF11846"/>
    </source>
</evidence>
<dbReference type="Proteomes" id="UP001181355">
    <property type="component" value="Chromosome"/>
</dbReference>
<protein>
    <submittedName>
        <fullName evidence="8">Wzy polymerase domain-containing protein</fullName>
    </submittedName>
</protein>
<dbReference type="EMBL" id="CP133720">
    <property type="protein sequence ID" value="WMW81650.1"/>
    <property type="molecule type" value="Genomic_DNA"/>
</dbReference>
<feature type="transmembrane region" description="Helical" evidence="5">
    <location>
        <begin position="367"/>
        <end position="385"/>
    </location>
</feature>
<evidence type="ECO:0000313" key="9">
    <source>
        <dbReference type="Proteomes" id="UP001181355"/>
    </source>
</evidence>
<feature type="transmembrane region" description="Helical" evidence="5">
    <location>
        <begin position="7"/>
        <end position="28"/>
    </location>
</feature>
<evidence type="ECO:0000256" key="1">
    <source>
        <dbReference type="ARBA" id="ARBA00004141"/>
    </source>
</evidence>
<dbReference type="Pfam" id="PF04932">
    <property type="entry name" value="Wzy_C"/>
    <property type="match status" value="1"/>
</dbReference>
<evidence type="ECO:0000256" key="2">
    <source>
        <dbReference type="ARBA" id="ARBA00022692"/>
    </source>
</evidence>
<feature type="transmembrane region" description="Helical" evidence="5">
    <location>
        <begin position="196"/>
        <end position="213"/>
    </location>
</feature>
<feature type="transmembrane region" description="Helical" evidence="5">
    <location>
        <begin position="243"/>
        <end position="263"/>
    </location>
</feature>
<accession>A0ABY9RK97</accession>
<dbReference type="InterPro" id="IPR021797">
    <property type="entry name" value="Wzy_C_2"/>
</dbReference>
<dbReference type="RefSeq" id="WP_309483128.1">
    <property type="nucleotide sequence ID" value="NZ_CP133720.1"/>
</dbReference>
<keyword evidence="9" id="KW-1185">Reference proteome</keyword>
<feature type="transmembrane region" description="Helical" evidence="5">
    <location>
        <begin position="121"/>
        <end position="147"/>
    </location>
</feature>
<name>A0ABY9RK97_9BURK</name>
<feature type="transmembrane region" description="Helical" evidence="5">
    <location>
        <begin position="219"/>
        <end position="236"/>
    </location>
</feature>
<keyword evidence="3 5" id="KW-1133">Transmembrane helix</keyword>
<feature type="transmembrane region" description="Helical" evidence="5">
    <location>
        <begin position="66"/>
        <end position="85"/>
    </location>
</feature>
<comment type="subcellular location">
    <subcellularLocation>
        <location evidence="1">Membrane</location>
        <topology evidence="1">Multi-pass membrane protein</topology>
    </subcellularLocation>
</comment>
<feature type="transmembrane region" description="Helical" evidence="5">
    <location>
        <begin position="91"/>
        <end position="109"/>
    </location>
</feature>
<proteinExistence type="predicted"/>
<feature type="transmembrane region" description="Helical" evidence="5">
    <location>
        <begin position="34"/>
        <end position="54"/>
    </location>
</feature>
<dbReference type="Pfam" id="PF11846">
    <property type="entry name" value="Wzy_C_2"/>
    <property type="match status" value="1"/>
</dbReference>
<organism evidence="8 9">
    <name type="scientific">Undibacterium cyanobacteriorum</name>
    <dbReference type="NCBI Taxonomy" id="3073561"/>
    <lineage>
        <taxon>Bacteria</taxon>
        <taxon>Pseudomonadati</taxon>
        <taxon>Pseudomonadota</taxon>
        <taxon>Betaproteobacteria</taxon>
        <taxon>Burkholderiales</taxon>
        <taxon>Oxalobacteraceae</taxon>
        <taxon>Undibacterium</taxon>
    </lineage>
</organism>
<dbReference type="InterPro" id="IPR007016">
    <property type="entry name" value="O-antigen_ligase-rel_domated"/>
</dbReference>
<evidence type="ECO:0000256" key="5">
    <source>
        <dbReference type="SAM" id="Phobius"/>
    </source>
</evidence>
<evidence type="ECO:0000313" key="8">
    <source>
        <dbReference type="EMBL" id="WMW81650.1"/>
    </source>
</evidence>
<dbReference type="InterPro" id="IPR051533">
    <property type="entry name" value="WaaL-like"/>
</dbReference>
<keyword evidence="4 5" id="KW-0472">Membrane</keyword>
<sequence length="575" mass="64934">MLLVTRASLSIVILAIGILAANLISSHVHPFRTFYNELAIVWALLLACVVGFSQSTWSAKVAKPRLIYGLLALLMMFVLQLLMQQVQVHQIIYPSMFMVLGILAIFFGARFGEQSLQGQALCTGIAIAHLVAALVSAGMETIQILGWDWRPFVMYIPTQGVSGVRPFANIAQPNQLALLLCFGLASIWWLRQQRKLHGGLAFVFSAILIWGLALTQSRIAWIILPLFGLMTGSGFVGRQRESIIAILGLIVLYALLVFNLPQISSWIGFSSGSVIERIGGRSERTILAQQALAMIASHPWLGVGWFGFGPAQVDIGGQFTPTIYAEHSHNLMLNFAAELGLPFAVLFFGALAVWLWRSFSKRAMRDLPEIGFFLLFFFAVGVHSMVEFPLWYAFVMIPLFILAGLAHRMAWQGEPANFSASFLQRGAILGLLFSAFVVFDYHRVVDGFAEFRKTSDYQKLDAKKIRRPDFTLMPDYYAYFIVMRMTPQAGMSEDEILFLRDTSRRFGYVHVLSKLAEVYVLNGRPEQAIATMRTLSRIHPFYYPEYYDYWQQLAKQDVRYVEVFNSMPKRDFMND</sequence>
<dbReference type="PANTHER" id="PTHR37422">
    <property type="entry name" value="TEICHURONIC ACID BIOSYNTHESIS PROTEIN TUAE"/>
    <property type="match status" value="1"/>
</dbReference>
<dbReference type="PANTHER" id="PTHR37422:SF13">
    <property type="entry name" value="LIPOPOLYSACCHARIDE BIOSYNTHESIS PROTEIN PA4999-RELATED"/>
    <property type="match status" value="1"/>
</dbReference>
<evidence type="ECO:0000256" key="3">
    <source>
        <dbReference type="ARBA" id="ARBA00022989"/>
    </source>
</evidence>
<evidence type="ECO:0000259" key="6">
    <source>
        <dbReference type="Pfam" id="PF04932"/>
    </source>
</evidence>
<feature type="transmembrane region" description="Helical" evidence="5">
    <location>
        <begin position="335"/>
        <end position="355"/>
    </location>
</feature>
<reference evidence="8" key="1">
    <citation type="submission" date="2023-09" db="EMBL/GenBank/DDBJ databases">
        <title>Undibacterium sp. 20NA77.5 isolated from freshwater.</title>
        <authorList>
            <person name="Le V."/>
            <person name="Ko S.-R."/>
            <person name="Ahn C.-Y."/>
            <person name="Oh H.-M."/>
        </authorList>
    </citation>
    <scope>NUCLEOTIDE SEQUENCE</scope>
    <source>
        <strain evidence="8">20NA77.5</strain>
    </source>
</reference>